<dbReference type="AlphaFoldDB" id="A0A515EL32"/>
<sequence>MRSLLGLIGVLVTLALVGLLFKQQLTANRVPQPLLSTPTATITVDPKATAAQQSQQIQNQVKQQVEVLTQPKPMPDEVK</sequence>
<dbReference type="EMBL" id="CP036282">
    <property type="protein sequence ID" value="QDL53371.1"/>
    <property type="molecule type" value="Genomic_DNA"/>
</dbReference>
<gene>
    <name evidence="1" type="ORF">EXZ61_03805</name>
</gene>
<reference evidence="2" key="2">
    <citation type="journal article" date="2020" name="Int. J. Syst. Evol. Microbiol.">
        <title>Genomic insights into a novel species Rhodoferax aquaticus sp. nov., isolated from freshwater.</title>
        <authorList>
            <person name="Li T."/>
            <person name="Zhuo Y."/>
            <person name="Jin C.Z."/>
            <person name="Wu X."/>
            <person name="Ko S.R."/>
            <person name="Jin F.J."/>
            <person name="Ahn C.Y."/>
            <person name="Oh H.M."/>
            <person name="Lee H.G."/>
            <person name="Jin L."/>
        </authorList>
    </citation>
    <scope>NUCLEOTIDE SEQUENCE [LARGE SCALE GENOMIC DNA]</scope>
    <source>
        <strain evidence="2">Gr-4</strain>
    </source>
</reference>
<dbReference type="Proteomes" id="UP000317365">
    <property type="component" value="Chromosome"/>
</dbReference>
<evidence type="ECO:0000313" key="1">
    <source>
        <dbReference type="EMBL" id="QDL53371.1"/>
    </source>
</evidence>
<dbReference type="RefSeq" id="WP_142809186.1">
    <property type="nucleotide sequence ID" value="NZ_CP036282.1"/>
</dbReference>
<protein>
    <submittedName>
        <fullName evidence="1">Uncharacterized protein</fullName>
    </submittedName>
</protein>
<organism evidence="1 2">
    <name type="scientific">Rhodoferax aquaticus</name>
    <dbReference type="NCBI Taxonomy" id="2527691"/>
    <lineage>
        <taxon>Bacteria</taxon>
        <taxon>Pseudomonadati</taxon>
        <taxon>Pseudomonadota</taxon>
        <taxon>Betaproteobacteria</taxon>
        <taxon>Burkholderiales</taxon>
        <taxon>Comamonadaceae</taxon>
        <taxon>Rhodoferax</taxon>
    </lineage>
</organism>
<name>A0A515EL32_9BURK</name>
<accession>A0A515EL32</accession>
<evidence type="ECO:0000313" key="2">
    <source>
        <dbReference type="Proteomes" id="UP000317365"/>
    </source>
</evidence>
<reference evidence="2" key="1">
    <citation type="submission" date="2019-02" db="EMBL/GenBank/DDBJ databases">
        <title>Complete genome sequence of Rhodoferax sp. Gr-4.</title>
        <authorList>
            <person name="Jin L."/>
        </authorList>
    </citation>
    <scope>NUCLEOTIDE SEQUENCE [LARGE SCALE GENOMIC DNA]</scope>
    <source>
        <strain evidence="2">Gr-4</strain>
    </source>
</reference>
<proteinExistence type="predicted"/>
<keyword evidence="2" id="KW-1185">Reference proteome</keyword>
<dbReference type="KEGG" id="rhg:EXZ61_03805"/>